<accession>A0ABR2IKW7</accession>
<evidence type="ECO:0000313" key="2">
    <source>
        <dbReference type="Proteomes" id="UP001470230"/>
    </source>
</evidence>
<comment type="caution">
    <text evidence="1">The sequence shown here is derived from an EMBL/GenBank/DDBJ whole genome shotgun (WGS) entry which is preliminary data.</text>
</comment>
<name>A0ABR2IKW7_9EUKA</name>
<proteinExistence type="predicted"/>
<protein>
    <submittedName>
        <fullName evidence="1">Uncharacterized protein</fullName>
    </submittedName>
</protein>
<evidence type="ECO:0000313" key="1">
    <source>
        <dbReference type="EMBL" id="KAK8863705.1"/>
    </source>
</evidence>
<dbReference type="Proteomes" id="UP001470230">
    <property type="component" value="Unassembled WGS sequence"/>
</dbReference>
<organism evidence="1 2">
    <name type="scientific">Tritrichomonas musculus</name>
    <dbReference type="NCBI Taxonomy" id="1915356"/>
    <lineage>
        <taxon>Eukaryota</taxon>
        <taxon>Metamonada</taxon>
        <taxon>Parabasalia</taxon>
        <taxon>Tritrichomonadida</taxon>
        <taxon>Tritrichomonadidae</taxon>
        <taxon>Tritrichomonas</taxon>
    </lineage>
</organism>
<keyword evidence="2" id="KW-1185">Reference proteome</keyword>
<reference evidence="1 2" key="1">
    <citation type="submission" date="2024-04" db="EMBL/GenBank/DDBJ databases">
        <title>Tritrichomonas musculus Genome.</title>
        <authorList>
            <person name="Alves-Ferreira E."/>
            <person name="Grigg M."/>
            <person name="Lorenzi H."/>
            <person name="Galac M."/>
        </authorList>
    </citation>
    <scope>NUCLEOTIDE SEQUENCE [LARGE SCALE GENOMIC DNA]</scope>
    <source>
        <strain evidence="1 2">EAF2021</strain>
    </source>
</reference>
<sequence length="121" mass="14450">METNFINLTDYQTDDDLRDMSLDQYQLVAELKQNANRSIDILGNKIRKVCTSLEKYPNEQLKKMFEITQDSPLFLYRDIRKSTLTYLNNKDLPIFQSKKIISWSQIENQRLIEIVKMLNLR</sequence>
<dbReference type="EMBL" id="JAPFFF010000017">
    <property type="protein sequence ID" value="KAK8863705.1"/>
    <property type="molecule type" value="Genomic_DNA"/>
</dbReference>
<gene>
    <name evidence="1" type="ORF">M9Y10_011395</name>
</gene>